<gene>
    <name evidence="2" type="ORF">HK100_005486</name>
</gene>
<organism evidence="2 3">
    <name type="scientific">Physocladia obscura</name>
    <dbReference type="NCBI Taxonomy" id="109957"/>
    <lineage>
        <taxon>Eukaryota</taxon>
        <taxon>Fungi</taxon>
        <taxon>Fungi incertae sedis</taxon>
        <taxon>Chytridiomycota</taxon>
        <taxon>Chytridiomycota incertae sedis</taxon>
        <taxon>Chytridiomycetes</taxon>
        <taxon>Chytridiales</taxon>
        <taxon>Chytriomycetaceae</taxon>
        <taxon>Physocladia</taxon>
    </lineage>
</organism>
<reference evidence="2" key="1">
    <citation type="submission" date="2020-05" db="EMBL/GenBank/DDBJ databases">
        <title>Phylogenomic resolution of chytrid fungi.</title>
        <authorList>
            <person name="Stajich J.E."/>
            <person name="Amses K."/>
            <person name="Simmons R."/>
            <person name="Seto K."/>
            <person name="Myers J."/>
            <person name="Bonds A."/>
            <person name="Quandt C.A."/>
            <person name="Barry K."/>
            <person name="Liu P."/>
            <person name="Grigoriev I."/>
            <person name="Longcore J.E."/>
            <person name="James T.Y."/>
        </authorList>
    </citation>
    <scope>NUCLEOTIDE SEQUENCE</scope>
    <source>
        <strain evidence="2">JEL0513</strain>
    </source>
</reference>
<accession>A0AAD5XCA1</accession>
<keyword evidence="3" id="KW-1185">Reference proteome</keyword>
<evidence type="ECO:0000256" key="1">
    <source>
        <dbReference type="SAM" id="MobiDB-lite"/>
    </source>
</evidence>
<dbReference type="Proteomes" id="UP001211907">
    <property type="component" value="Unassembled WGS sequence"/>
</dbReference>
<proteinExistence type="predicted"/>
<evidence type="ECO:0000313" key="2">
    <source>
        <dbReference type="EMBL" id="KAJ3096799.1"/>
    </source>
</evidence>
<feature type="region of interest" description="Disordered" evidence="1">
    <location>
        <begin position="1"/>
        <end position="25"/>
    </location>
</feature>
<sequence length="84" mass="10238">MQNQQQQEQKNQQQHQNTQQATQVRQPYEEVIVSDQELRQLEAQAEWNASIDRLLLQGEHDKIVREMREQLDKEKQEQQLQQRE</sequence>
<name>A0AAD5XCA1_9FUNG</name>
<dbReference type="AlphaFoldDB" id="A0AAD5XCA1"/>
<evidence type="ECO:0000313" key="3">
    <source>
        <dbReference type="Proteomes" id="UP001211907"/>
    </source>
</evidence>
<dbReference type="EMBL" id="JADGJH010002566">
    <property type="protein sequence ID" value="KAJ3096799.1"/>
    <property type="molecule type" value="Genomic_DNA"/>
</dbReference>
<protein>
    <submittedName>
        <fullName evidence="2">Uncharacterized protein</fullName>
    </submittedName>
</protein>
<comment type="caution">
    <text evidence="2">The sequence shown here is derived from an EMBL/GenBank/DDBJ whole genome shotgun (WGS) entry which is preliminary data.</text>
</comment>